<protein>
    <submittedName>
        <fullName evidence="1">Uncharacterized protein</fullName>
    </submittedName>
</protein>
<evidence type="ECO:0000313" key="1">
    <source>
        <dbReference type="EMBL" id="KKL63996.1"/>
    </source>
</evidence>
<organism evidence="1">
    <name type="scientific">marine sediment metagenome</name>
    <dbReference type="NCBI Taxonomy" id="412755"/>
    <lineage>
        <taxon>unclassified sequences</taxon>
        <taxon>metagenomes</taxon>
        <taxon>ecological metagenomes</taxon>
    </lineage>
</organism>
<comment type="caution">
    <text evidence="1">The sequence shown here is derived from an EMBL/GenBank/DDBJ whole genome shotgun (WGS) entry which is preliminary data.</text>
</comment>
<dbReference type="AlphaFoldDB" id="A0A0F9ECN8"/>
<reference evidence="1" key="1">
    <citation type="journal article" date="2015" name="Nature">
        <title>Complex archaea that bridge the gap between prokaryotes and eukaryotes.</title>
        <authorList>
            <person name="Spang A."/>
            <person name="Saw J.H."/>
            <person name="Jorgensen S.L."/>
            <person name="Zaremba-Niedzwiedzka K."/>
            <person name="Martijn J."/>
            <person name="Lind A.E."/>
            <person name="van Eijk R."/>
            <person name="Schleper C."/>
            <person name="Guy L."/>
            <person name="Ettema T.J."/>
        </authorList>
    </citation>
    <scope>NUCLEOTIDE SEQUENCE</scope>
</reference>
<name>A0A0F9ECN8_9ZZZZ</name>
<dbReference type="EMBL" id="LAZR01027981">
    <property type="protein sequence ID" value="KKL63996.1"/>
    <property type="molecule type" value="Genomic_DNA"/>
</dbReference>
<sequence>MTPIKYTVKNGVTTFHYKFSELRNFVRLGLLHGDVGMILVCREGGLITYKGFGTIENPRRTIHTFSIMHLPVLDGEMPTDEEILIPPKPLFTEKNTSFMILDLSDSNKQEHVTT</sequence>
<accession>A0A0F9ECN8</accession>
<gene>
    <name evidence="1" type="ORF">LCGC14_2169540</name>
</gene>
<proteinExistence type="predicted"/>